<reference evidence="1 2" key="1">
    <citation type="submission" date="2020-08" db="EMBL/GenBank/DDBJ databases">
        <title>Genome public.</title>
        <authorList>
            <person name="Liu C."/>
            <person name="Sun Q."/>
        </authorList>
    </citation>
    <scope>NUCLEOTIDE SEQUENCE [LARGE SCALE GENOMIC DNA]</scope>
    <source>
        <strain evidence="1 2">NSJ-9</strain>
    </source>
</reference>
<proteinExistence type="predicted"/>
<dbReference type="Proteomes" id="UP000643810">
    <property type="component" value="Unassembled WGS sequence"/>
</dbReference>
<protein>
    <submittedName>
        <fullName evidence="1">Uncharacterized protein</fullName>
    </submittedName>
</protein>
<gene>
    <name evidence="1" type="ORF">H8R94_03765</name>
</gene>
<organism evidence="1 2">
    <name type="scientific">Roseburia lenta</name>
    <dbReference type="NCBI Taxonomy" id="2763061"/>
    <lineage>
        <taxon>Bacteria</taxon>
        <taxon>Bacillati</taxon>
        <taxon>Bacillota</taxon>
        <taxon>Clostridia</taxon>
        <taxon>Lachnospirales</taxon>
        <taxon>Lachnospiraceae</taxon>
        <taxon>Roseburia</taxon>
    </lineage>
</organism>
<evidence type="ECO:0000313" key="1">
    <source>
        <dbReference type="EMBL" id="MBC5685736.1"/>
    </source>
</evidence>
<comment type="caution">
    <text evidence="1">The sequence shown here is derived from an EMBL/GenBank/DDBJ whole genome shotgun (WGS) entry which is preliminary data.</text>
</comment>
<name>A0ABR7GE71_9FIRM</name>
<dbReference type="EMBL" id="JACOPG010000001">
    <property type="protein sequence ID" value="MBC5685736.1"/>
    <property type="molecule type" value="Genomic_DNA"/>
</dbReference>
<accession>A0ABR7GE71</accession>
<keyword evidence="2" id="KW-1185">Reference proteome</keyword>
<sequence length="110" mass="11435">MALSIGRMGATTSYLQIRPQSYALSNESQTSAAYEASKTQSLQGIGAVDPVQYPNAQTGGKSLSGISSAQEVEQAYNAIASAFEGVTTFYGQDSVGSSYGMLGSQIDVYA</sequence>
<evidence type="ECO:0000313" key="2">
    <source>
        <dbReference type="Proteomes" id="UP000643810"/>
    </source>
</evidence>
<dbReference type="RefSeq" id="WP_186853928.1">
    <property type="nucleotide sequence ID" value="NZ_JACOPG010000001.1"/>
</dbReference>